<comment type="caution">
    <text evidence="2">The sequence shown here is derived from an EMBL/GenBank/DDBJ whole genome shotgun (WGS) entry which is preliminary data.</text>
</comment>
<protein>
    <submittedName>
        <fullName evidence="2">Uncharacterized protein</fullName>
    </submittedName>
</protein>
<sequence length="288" mass="33252">MFKKGIVLLLFVLVLAACGTKEEGKETDIDSGKLATNEVHASTKDYPSFEQEEVEVLPVENEVEPVEPEPVQVEQVQEEDNHEVVDQQLTLADVKELGDQLLFDLYADIREVRETTETIDDRLIIHEDPQSELFKQAREKTIQKVSGYITDTFITNQLDEYISWFHCHCDVWTTPNLSDDSDIEIGAKVLEQTNDFILLQFKILGSELRGTDSGLYHMEIVKEEGHWKLNKLENKGNVNLTEEDFTTPWLEHIDEVEFMDDNLVRIVYNNGHYFNPENYYDAVTGHVR</sequence>
<feature type="chain" id="PRO_5047224886" evidence="1">
    <location>
        <begin position="20"/>
        <end position="288"/>
    </location>
</feature>
<evidence type="ECO:0000256" key="1">
    <source>
        <dbReference type="SAM" id="SignalP"/>
    </source>
</evidence>
<proteinExistence type="predicted"/>
<dbReference type="EMBL" id="JBHSDV010000001">
    <property type="protein sequence ID" value="MFC4386635.1"/>
    <property type="molecule type" value="Genomic_DNA"/>
</dbReference>
<evidence type="ECO:0000313" key="3">
    <source>
        <dbReference type="Proteomes" id="UP001595880"/>
    </source>
</evidence>
<accession>A0ABV8VTM9</accession>
<dbReference type="PROSITE" id="PS51257">
    <property type="entry name" value="PROKAR_LIPOPROTEIN"/>
    <property type="match status" value="1"/>
</dbReference>
<dbReference type="Proteomes" id="UP001595880">
    <property type="component" value="Unassembled WGS sequence"/>
</dbReference>
<dbReference type="RefSeq" id="WP_390195392.1">
    <property type="nucleotide sequence ID" value="NZ_JBHSDV010000001.1"/>
</dbReference>
<name>A0ABV8VTM9_9BACI</name>
<keyword evidence="1" id="KW-0732">Signal</keyword>
<keyword evidence="3" id="KW-1185">Reference proteome</keyword>
<organism evidence="2 3">
    <name type="scientific">Gracilibacillus marinus</name>
    <dbReference type="NCBI Taxonomy" id="630535"/>
    <lineage>
        <taxon>Bacteria</taxon>
        <taxon>Bacillati</taxon>
        <taxon>Bacillota</taxon>
        <taxon>Bacilli</taxon>
        <taxon>Bacillales</taxon>
        <taxon>Bacillaceae</taxon>
        <taxon>Gracilibacillus</taxon>
    </lineage>
</organism>
<gene>
    <name evidence="2" type="ORF">ACFOZ1_02320</name>
</gene>
<reference evidence="3" key="1">
    <citation type="journal article" date="2019" name="Int. J. Syst. Evol. Microbiol.">
        <title>The Global Catalogue of Microorganisms (GCM) 10K type strain sequencing project: providing services to taxonomists for standard genome sequencing and annotation.</title>
        <authorList>
            <consortium name="The Broad Institute Genomics Platform"/>
            <consortium name="The Broad Institute Genome Sequencing Center for Infectious Disease"/>
            <person name="Wu L."/>
            <person name="Ma J."/>
        </authorList>
    </citation>
    <scope>NUCLEOTIDE SEQUENCE [LARGE SCALE GENOMIC DNA]</scope>
    <source>
        <strain evidence="3">KACC 14058</strain>
    </source>
</reference>
<evidence type="ECO:0000313" key="2">
    <source>
        <dbReference type="EMBL" id="MFC4386635.1"/>
    </source>
</evidence>
<feature type="signal peptide" evidence="1">
    <location>
        <begin position="1"/>
        <end position="19"/>
    </location>
</feature>